<keyword evidence="1" id="KW-0802">TPR repeat</keyword>
<dbReference type="OrthoDB" id="1150409at2"/>
<dbReference type="SUPFAM" id="SSF47413">
    <property type="entry name" value="lambda repressor-like DNA-binding domains"/>
    <property type="match status" value="1"/>
</dbReference>
<dbReference type="Gene3D" id="1.25.40.10">
    <property type="entry name" value="Tetratricopeptide repeat domain"/>
    <property type="match status" value="1"/>
</dbReference>
<protein>
    <submittedName>
        <fullName evidence="3">Helix-turn-helix transcriptional regulator</fullName>
    </submittedName>
</protein>
<dbReference type="PROSITE" id="PS50005">
    <property type="entry name" value="TPR"/>
    <property type="match status" value="1"/>
</dbReference>
<dbReference type="InterPro" id="IPR019734">
    <property type="entry name" value="TPR_rpt"/>
</dbReference>
<organism evidence="3 4">
    <name type="scientific">Rossellomorea aquimaris</name>
    <dbReference type="NCBI Taxonomy" id="189382"/>
    <lineage>
        <taxon>Bacteria</taxon>
        <taxon>Bacillati</taxon>
        <taxon>Bacillota</taxon>
        <taxon>Bacilli</taxon>
        <taxon>Bacillales</taxon>
        <taxon>Bacillaceae</taxon>
        <taxon>Rossellomorea</taxon>
    </lineage>
</organism>
<feature type="repeat" description="TPR" evidence="1">
    <location>
        <begin position="241"/>
        <end position="274"/>
    </location>
</feature>
<feature type="domain" description="HTH cro/C1-type" evidence="2">
    <location>
        <begin position="10"/>
        <end position="63"/>
    </location>
</feature>
<dbReference type="SMART" id="SM00530">
    <property type="entry name" value="HTH_XRE"/>
    <property type="match status" value="1"/>
</dbReference>
<name>A0A5D4U7G9_9BACI</name>
<dbReference type="GO" id="GO:0003677">
    <property type="term" value="F:DNA binding"/>
    <property type="evidence" value="ECO:0007669"/>
    <property type="project" value="InterPro"/>
</dbReference>
<evidence type="ECO:0000313" key="3">
    <source>
        <dbReference type="EMBL" id="TYS83080.1"/>
    </source>
</evidence>
<dbReference type="CDD" id="cd00093">
    <property type="entry name" value="HTH_XRE"/>
    <property type="match status" value="1"/>
</dbReference>
<dbReference type="SMART" id="SM00028">
    <property type="entry name" value="TPR"/>
    <property type="match status" value="2"/>
</dbReference>
<dbReference type="PANTHER" id="PTHR37038:SF14">
    <property type="entry name" value="TRANSCRIPTIONAL ACTIVATOR"/>
    <property type="match status" value="1"/>
</dbReference>
<dbReference type="InterPro" id="IPR041315">
    <property type="entry name" value="PlcR_TPR"/>
</dbReference>
<evidence type="ECO:0000259" key="2">
    <source>
        <dbReference type="PROSITE" id="PS50943"/>
    </source>
</evidence>
<dbReference type="Pfam" id="PF18768">
    <property type="entry name" value="RNPP_C"/>
    <property type="match status" value="1"/>
</dbReference>
<dbReference type="InterPro" id="IPR010982">
    <property type="entry name" value="Lambda_DNA-bd_dom_sf"/>
</dbReference>
<evidence type="ECO:0000313" key="4">
    <source>
        <dbReference type="Proteomes" id="UP000324269"/>
    </source>
</evidence>
<dbReference type="SUPFAM" id="SSF48452">
    <property type="entry name" value="TPR-like"/>
    <property type="match status" value="1"/>
</dbReference>
<dbReference type="EMBL" id="VTEZ01000006">
    <property type="protein sequence ID" value="TYS83080.1"/>
    <property type="molecule type" value="Genomic_DNA"/>
</dbReference>
<dbReference type="InterPro" id="IPR001387">
    <property type="entry name" value="Cro/C1-type_HTH"/>
</dbReference>
<dbReference type="RefSeq" id="WP_148970492.1">
    <property type="nucleotide sequence ID" value="NZ_CANLNA010000004.1"/>
</dbReference>
<dbReference type="AlphaFoldDB" id="A0A5D4U7G9"/>
<dbReference type="InterPro" id="IPR053163">
    <property type="entry name" value="HTH-type_regulator_Rgg"/>
</dbReference>
<gene>
    <name evidence="3" type="ORF">FZC85_18455</name>
</gene>
<dbReference type="PANTHER" id="PTHR37038">
    <property type="entry name" value="TRANSCRIPTIONAL REGULATOR-RELATED"/>
    <property type="match status" value="1"/>
</dbReference>
<comment type="caution">
    <text evidence="3">The sequence shown here is derived from an EMBL/GenBank/DDBJ whole genome shotgun (WGS) entry which is preliminary data.</text>
</comment>
<sequence length="298" mass="35089">MDYSVIGKKIKELRKAVGLTQGDLAEGICTQALISRIEKGDIYPSATALYQIAMKLGVDVNYFFEIGTTPRIDYVREVERQLKTLRFKRKFTEMIEMVRTEEKNPFFYKDNEKLQLLNWHKAIYLFEVEEDHGSAFSVLRQAYELTAHQKKAPSERELEILMTFGTWEKLLHNNDKALHYYHKVEDILKQMEHLSDQSINTRLLYNIARVLTQIGNYEESIAYCHKGINWCLEEEHLWGLGELHYHIGYNYEKIGDFEKALPYVDQAIQLFILRNDDTHLEFLERRKREIGSKIKGGD</sequence>
<reference evidence="3 4" key="1">
    <citation type="submission" date="2019-08" db="EMBL/GenBank/DDBJ databases">
        <title>Bacillus genomes from the desert of Cuatro Cienegas, Coahuila.</title>
        <authorList>
            <person name="Olmedo-Alvarez G."/>
        </authorList>
    </citation>
    <scope>NUCLEOTIDE SEQUENCE [LARGE SCALE GENOMIC DNA]</scope>
    <source>
        <strain evidence="3 4">CH87b_3T</strain>
    </source>
</reference>
<dbReference type="PROSITE" id="PS50943">
    <property type="entry name" value="HTH_CROC1"/>
    <property type="match status" value="1"/>
</dbReference>
<dbReference type="InterPro" id="IPR011990">
    <property type="entry name" value="TPR-like_helical_dom_sf"/>
</dbReference>
<accession>A0A5D4U7G9</accession>
<dbReference type="Proteomes" id="UP000324269">
    <property type="component" value="Unassembled WGS sequence"/>
</dbReference>
<proteinExistence type="predicted"/>
<dbReference type="Pfam" id="PF01381">
    <property type="entry name" value="HTH_3"/>
    <property type="match status" value="1"/>
</dbReference>
<evidence type="ECO:0000256" key="1">
    <source>
        <dbReference type="PROSITE-ProRule" id="PRU00339"/>
    </source>
</evidence>